<evidence type="ECO:0000313" key="5">
    <source>
        <dbReference type="Proteomes" id="UP001172083"/>
    </source>
</evidence>
<comment type="similarity">
    <text evidence="1">Belongs to the sulfatase family.</text>
</comment>
<protein>
    <submittedName>
        <fullName evidence="4">Sulfatase</fullName>
    </submittedName>
</protein>
<gene>
    <name evidence="4" type="ORF">QQ020_33520</name>
</gene>
<proteinExistence type="inferred from homology"/>
<organism evidence="4 5">
    <name type="scientific">Agaribacillus aureus</name>
    <dbReference type="NCBI Taxonomy" id="3051825"/>
    <lineage>
        <taxon>Bacteria</taxon>
        <taxon>Pseudomonadati</taxon>
        <taxon>Bacteroidota</taxon>
        <taxon>Cytophagia</taxon>
        <taxon>Cytophagales</taxon>
        <taxon>Splendidivirgaceae</taxon>
        <taxon>Agaribacillus</taxon>
    </lineage>
</organism>
<dbReference type="PROSITE" id="PS00149">
    <property type="entry name" value="SULFATASE_2"/>
    <property type="match status" value="1"/>
</dbReference>
<dbReference type="SUPFAM" id="SSF53649">
    <property type="entry name" value="Alkaline phosphatase-like"/>
    <property type="match status" value="1"/>
</dbReference>
<accession>A0ABT8LGV4</accession>
<comment type="caution">
    <text evidence="4">The sequence shown here is derived from an EMBL/GenBank/DDBJ whole genome shotgun (WGS) entry which is preliminary data.</text>
</comment>
<evidence type="ECO:0000256" key="2">
    <source>
        <dbReference type="ARBA" id="ARBA00022801"/>
    </source>
</evidence>
<reference evidence="4" key="1">
    <citation type="submission" date="2023-06" db="EMBL/GenBank/DDBJ databases">
        <title>Genomic of Agaribacillus aureum.</title>
        <authorList>
            <person name="Wang G."/>
        </authorList>
    </citation>
    <scope>NUCLEOTIDE SEQUENCE</scope>
    <source>
        <strain evidence="4">BMA12</strain>
    </source>
</reference>
<dbReference type="EMBL" id="JAUJEB010000012">
    <property type="protein sequence ID" value="MDN5217039.1"/>
    <property type="molecule type" value="Genomic_DNA"/>
</dbReference>
<dbReference type="PROSITE" id="PS00523">
    <property type="entry name" value="SULFATASE_1"/>
    <property type="match status" value="1"/>
</dbReference>
<name>A0ABT8LGV4_9BACT</name>
<dbReference type="RefSeq" id="WP_346762375.1">
    <property type="nucleotide sequence ID" value="NZ_JAUJEB010000012.1"/>
</dbReference>
<keyword evidence="2" id="KW-0378">Hydrolase</keyword>
<sequence length="530" mass="61627">MTFHKKLSVPFILCLILIFGCSGGKENETVNSLPAKKRPNIIFIMTDDHAKSAVSLYGSKLIQTPNIDRIGKEGMVFNNAFVTNALCGPSRAVMLTGKFSHINGFRDNRDKFDGDQPTVIKHLQKSGYYTSMIGKWHLRSVPQGFDYWNILINQGNYYNPNMVEMGDTLRREGYTTDIITDLTIETIDKQVNREQPFCVLMHQKAPHRGWMPNVKHLTPGDTTRYPLPETFYDDYKNRSAAAGEQDMEIKNMFYSMDMKLHPAEEPGSGGQASFDAKANWENIYKRLTPAQKEAWDAYYKPISEAFYRDNPKGRELEEWMYQRYISDYLKTIVSVDENIGRLLDYLEEKELLDNTLIIYTSDQGFFLGEHGWYDKRFMYEPSLSIPLVMRLPGLITANSTTDVLAQNIDFAPTLLEIASIEVPDDMQGRSLKPVLEGTSKDWRDEIYYHYYEYPHGWHNVKRHYGIRTERYKLIHFYNDIDAWEMYDLENDPNEMENLFDDPAHTEKREELTTRLAKLRIAMKDTTQLLP</sequence>
<feature type="domain" description="N-sulphoglucosamine sulphohydrolase C-terminal" evidence="3">
    <location>
        <begin position="368"/>
        <end position="519"/>
    </location>
</feature>
<evidence type="ECO:0000313" key="4">
    <source>
        <dbReference type="EMBL" id="MDN5217039.1"/>
    </source>
</evidence>
<dbReference type="PANTHER" id="PTHR43108">
    <property type="entry name" value="N-ACETYLGLUCOSAMINE-6-SULFATASE FAMILY MEMBER"/>
    <property type="match status" value="1"/>
</dbReference>
<dbReference type="Gene3D" id="3.40.720.10">
    <property type="entry name" value="Alkaline Phosphatase, subunit A"/>
    <property type="match status" value="2"/>
</dbReference>
<keyword evidence="5" id="KW-1185">Reference proteome</keyword>
<evidence type="ECO:0000256" key="1">
    <source>
        <dbReference type="ARBA" id="ARBA00008779"/>
    </source>
</evidence>
<dbReference type="InterPro" id="IPR032506">
    <property type="entry name" value="SGSH_C"/>
</dbReference>
<dbReference type="Proteomes" id="UP001172083">
    <property type="component" value="Unassembled WGS sequence"/>
</dbReference>
<evidence type="ECO:0000259" key="3">
    <source>
        <dbReference type="Pfam" id="PF16347"/>
    </source>
</evidence>
<dbReference type="Pfam" id="PF16347">
    <property type="entry name" value="SGSH_C"/>
    <property type="match status" value="1"/>
</dbReference>
<dbReference type="InterPro" id="IPR017850">
    <property type="entry name" value="Alkaline_phosphatase_core_sf"/>
</dbReference>
<dbReference type="CDD" id="cd16031">
    <property type="entry name" value="G6S_like"/>
    <property type="match status" value="1"/>
</dbReference>
<dbReference type="InterPro" id="IPR024607">
    <property type="entry name" value="Sulfatase_CS"/>
</dbReference>
<dbReference type="PROSITE" id="PS51257">
    <property type="entry name" value="PROKAR_LIPOPROTEIN"/>
    <property type="match status" value="1"/>
</dbReference>
<dbReference type="PANTHER" id="PTHR43108:SF6">
    <property type="entry name" value="N-SULPHOGLUCOSAMINE SULPHOHYDROLASE"/>
    <property type="match status" value="1"/>
</dbReference>